<comment type="catalytic activity">
    <reaction evidence="1">
        <text>ATP + protein L-histidine = ADP + protein N-phospho-L-histidine.</text>
        <dbReference type="EC" id="2.7.13.3"/>
    </reaction>
</comment>
<evidence type="ECO:0000256" key="7">
    <source>
        <dbReference type="ARBA" id="ARBA00022840"/>
    </source>
</evidence>
<reference evidence="12" key="1">
    <citation type="submission" date="2018-05" db="EMBL/GenBank/DDBJ databases">
        <authorList>
            <person name="Deangelis K."/>
            <person name="Huntemann M."/>
            <person name="Clum A."/>
            <person name="Pillay M."/>
            <person name="Palaniappan K."/>
            <person name="Varghese N."/>
            <person name="Mikhailova N."/>
            <person name="Stamatis D."/>
            <person name="Reddy T."/>
            <person name="Daum C."/>
            <person name="Shapiro N."/>
            <person name="Ivanova N."/>
            <person name="Kyrpides N."/>
            <person name="Woyke T."/>
        </authorList>
    </citation>
    <scope>NUCLEOTIDE SEQUENCE [LARGE SCALE GENOMIC DNA]</scope>
    <source>
        <strain evidence="12">GAS496</strain>
    </source>
</reference>
<dbReference type="InterPro" id="IPR003594">
    <property type="entry name" value="HATPase_dom"/>
</dbReference>
<keyword evidence="3" id="KW-0597">Phosphoprotein</keyword>
<dbReference type="Pfam" id="PF00989">
    <property type="entry name" value="PAS"/>
    <property type="match status" value="1"/>
</dbReference>
<dbReference type="NCBIfam" id="TIGR00229">
    <property type="entry name" value="sensory_box"/>
    <property type="match status" value="1"/>
</dbReference>
<protein>
    <recommendedName>
        <fullName evidence="2">histidine kinase</fullName>
        <ecNumber evidence="2">2.7.13.3</ecNumber>
    </recommendedName>
</protein>
<dbReference type="GO" id="GO:0016020">
    <property type="term" value="C:membrane"/>
    <property type="evidence" value="ECO:0007669"/>
    <property type="project" value="InterPro"/>
</dbReference>
<dbReference type="CDD" id="cd16917">
    <property type="entry name" value="HATPase_UhpB-NarQ-NarX-like"/>
    <property type="match status" value="1"/>
</dbReference>
<name>A0A318H7E2_9MYCO</name>
<dbReference type="PANTHER" id="PTHR24421:SF10">
    <property type="entry name" value="NITRATE_NITRITE SENSOR PROTEIN NARQ"/>
    <property type="match status" value="1"/>
</dbReference>
<dbReference type="Proteomes" id="UP000247781">
    <property type="component" value="Unassembled WGS sequence"/>
</dbReference>
<evidence type="ECO:0000313" key="12">
    <source>
        <dbReference type="Proteomes" id="UP000247781"/>
    </source>
</evidence>
<dbReference type="Pfam" id="PF07730">
    <property type="entry name" value="HisKA_3"/>
    <property type="match status" value="1"/>
</dbReference>
<keyword evidence="7" id="KW-0067">ATP-binding</keyword>
<dbReference type="AlphaFoldDB" id="A0A318H7E2"/>
<keyword evidence="4" id="KW-0808">Transferase</keyword>
<dbReference type="Gene3D" id="3.30.450.20">
    <property type="entry name" value="PAS domain"/>
    <property type="match status" value="1"/>
</dbReference>
<evidence type="ECO:0000256" key="1">
    <source>
        <dbReference type="ARBA" id="ARBA00000085"/>
    </source>
</evidence>
<dbReference type="InterPro" id="IPR000700">
    <property type="entry name" value="PAS-assoc_C"/>
</dbReference>
<accession>A0A318H7E2</accession>
<dbReference type="InterPro" id="IPR050482">
    <property type="entry name" value="Sensor_HK_TwoCompSys"/>
</dbReference>
<evidence type="ECO:0000256" key="4">
    <source>
        <dbReference type="ARBA" id="ARBA00022679"/>
    </source>
</evidence>
<dbReference type="SMART" id="SM00091">
    <property type="entry name" value="PAS"/>
    <property type="match status" value="1"/>
</dbReference>
<keyword evidence="5" id="KW-0547">Nucleotide-binding</keyword>
<evidence type="ECO:0000259" key="9">
    <source>
        <dbReference type="PROSITE" id="PS50112"/>
    </source>
</evidence>
<dbReference type="EMBL" id="QJJU01000033">
    <property type="protein sequence ID" value="PXX00773.1"/>
    <property type="molecule type" value="Genomic_DNA"/>
</dbReference>
<keyword evidence="8" id="KW-0902">Two-component regulatory system</keyword>
<evidence type="ECO:0000259" key="10">
    <source>
        <dbReference type="PROSITE" id="PS50113"/>
    </source>
</evidence>
<gene>
    <name evidence="11" type="ORF">C8E89_13334</name>
</gene>
<dbReference type="Gene3D" id="3.30.565.10">
    <property type="entry name" value="Histidine kinase-like ATPase, C-terminal domain"/>
    <property type="match status" value="1"/>
</dbReference>
<evidence type="ECO:0000256" key="6">
    <source>
        <dbReference type="ARBA" id="ARBA00022777"/>
    </source>
</evidence>
<dbReference type="SMART" id="SM00387">
    <property type="entry name" value="HATPase_c"/>
    <property type="match status" value="1"/>
</dbReference>
<dbReference type="SUPFAM" id="SSF55785">
    <property type="entry name" value="PYP-like sensor domain (PAS domain)"/>
    <property type="match status" value="1"/>
</dbReference>
<reference evidence="11 12" key="2">
    <citation type="submission" date="2018-06" db="EMBL/GenBank/DDBJ databases">
        <title>Sequencing of bacterial isolates from soil warming experiment in Harvard Forest, Massachusetts, USA.</title>
        <authorList>
            <person name="Deangelis K.PhD."/>
        </authorList>
    </citation>
    <scope>NUCLEOTIDE SEQUENCE [LARGE SCALE GENOMIC DNA]</scope>
    <source>
        <strain evidence="11 12">GAS496</strain>
    </source>
</reference>
<dbReference type="GO" id="GO:0046983">
    <property type="term" value="F:protein dimerization activity"/>
    <property type="evidence" value="ECO:0007669"/>
    <property type="project" value="InterPro"/>
</dbReference>
<dbReference type="EC" id="2.7.13.3" evidence="2"/>
<evidence type="ECO:0000313" key="11">
    <source>
        <dbReference type="EMBL" id="PXX00773.1"/>
    </source>
</evidence>
<keyword evidence="6" id="KW-0418">Kinase</keyword>
<dbReference type="InterPro" id="IPR013767">
    <property type="entry name" value="PAS_fold"/>
</dbReference>
<dbReference type="Gene3D" id="1.20.5.1930">
    <property type="match status" value="1"/>
</dbReference>
<dbReference type="GO" id="GO:0006355">
    <property type="term" value="P:regulation of DNA-templated transcription"/>
    <property type="evidence" value="ECO:0007669"/>
    <property type="project" value="InterPro"/>
</dbReference>
<dbReference type="OrthoDB" id="5242012at2"/>
<evidence type="ECO:0000256" key="8">
    <source>
        <dbReference type="ARBA" id="ARBA00023012"/>
    </source>
</evidence>
<feature type="domain" description="PAS" evidence="9">
    <location>
        <begin position="1"/>
        <end position="35"/>
    </location>
</feature>
<dbReference type="GO" id="GO:0005524">
    <property type="term" value="F:ATP binding"/>
    <property type="evidence" value="ECO:0007669"/>
    <property type="project" value="UniProtKB-KW"/>
</dbReference>
<dbReference type="GO" id="GO:0000155">
    <property type="term" value="F:phosphorelay sensor kinase activity"/>
    <property type="evidence" value="ECO:0007669"/>
    <property type="project" value="InterPro"/>
</dbReference>
<organism evidence="11 12">
    <name type="scientific">Mycolicibacterium moriokaense</name>
    <dbReference type="NCBI Taxonomy" id="39691"/>
    <lineage>
        <taxon>Bacteria</taxon>
        <taxon>Bacillati</taxon>
        <taxon>Actinomycetota</taxon>
        <taxon>Actinomycetes</taxon>
        <taxon>Mycobacteriales</taxon>
        <taxon>Mycobacteriaceae</taxon>
        <taxon>Mycolicibacterium</taxon>
    </lineage>
</organism>
<proteinExistence type="predicted"/>
<comment type="caution">
    <text evidence="11">The sequence shown here is derived from an EMBL/GenBank/DDBJ whole genome shotgun (WGS) entry which is preliminary data.</text>
</comment>
<evidence type="ECO:0000256" key="5">
    <source>
        <dbReference type="ARBA" id="ARBA00022741"/>
    </source>
</evidence>
<dbReference type="InterPro" id="IPR000014">
    <property type="entry name" value="PAS"/>
</dbReference>
<dbReference type="InterPro" id="IPR011712">
    <property type="entry name" value="Sig_transdc_His_kin_sub3_dim/P"/>
</dbReference>
<evidence type="ECO:0000256" key="3">
    <source>
        <dbReference type="ARBA" id="ARBA00022553"/>
    </source>
</evidence>
<sequence length="350" mass="37480">MLARVLERIPQPVWVVDQPGRVMFTNPAACRALGYGDPAELLGKPAHETVHYKRPDGTPYPVAECAMLRPRETGETVHSEDEWFVRRDGSMFPIAWWSAPIDTPGGRGAVLAFTDITERLASEKAMRERDAAEIRAAESRAAQRRILESATAARHQLARDLHDGAQQRLVTVLLRLKLAREQMKCPGEDPVPLDDAIEHAGAALDELRELAAGVHPPILTSRGLIAAVKALARHSELPVTISADTPDRLSEAVEANAYFLTAEALTNAVKHARATHVTVSVNCDGQALILEIKDDGIGGASLETAGTGLKGMADRATALGGRFTVSSPARGGTCVRAAFPVAARPAHSSA</sequence>
<dbReference type="InterPro" id="IPR036890">
    <property type="entry name" value="HATPase_C_sf"/>
</dbReference>
<feature type="domain" description="PAC" evidence="10">
    <location>
        <begin position="78"/>
        <end position="128"/>
    </location>
</feature>
<dbReference type="InterPro" id="IPR035965">
    <property type="entry name" value="PAS-like_dom_sf"/>
</dbReference>
<dbReference type="PROSITE" id="PS50112">
    <property type="entry name" value="PAS"/>
    <property type="match status" value="1"/>
</dbReference>
<keyword evidence="12" id="KW-1185">Reference proteome</keyword>
<dbReference type="SUPFAM" id="SSF55874">
    <property type="entry name" value="ATPase domain of HSP90 chaperone/DNA topoisomerase II/histidine kinase"/>
    <property type="match status" value="1"/>
</dbReference>
<dbReference type="Pfam" id="PF02518">
    <property type="entry name" value="HATPase_c"/>
    <property type="match status" value="1"/>
</dbReference>
<dbReference type="CDD" id="cd00130">
    <property type="entry name" value="PAS"/>
    <property type="match status" value="1"/>
</dbReference>
<dbReference type="PROSITE" id="PS50113">
    <property type="entry name" value="PAC"/>
    <property type="match status" value="1"/>
</dbReference>
<dbReference type="PANTHER" id="PTHR24421">
    <property type="entry name" value="NITRATE/NITRITE SENSOR PROTEIN NARX-RELATED"/>
    <property type="match status" value="1"/>
</dbReference>
<evidence type="ECO:0000256" key="2">
    <source>
        <dbReference type="ARBA" id="ARBA00012438"/>
    </source>
</evidence>